<dbReference type="PANTHER" id="PTHR43877">
    <property type="entry name" value="AMINOALKYLPHOSPHONATE N-ACETYLTRANSFERASE-RELATED-RELATED"/>
    <property type="match status" value="1"/>
</dbReference>
<protein>
    <recommendedName>
        <fullName evidence="3">N-acetyltransferase domain-containing protein</fullName>
    </recommendedName>
</protein>
<dbReference type="CDD" id="cd04301">
    <property type="entry name" value="NAT_SF"/>
    <property type="match status" value="1"/>
</dbReference>
<dbReference type="SUPFAM" id="SSF55729">
    <property type="entry name" value="Acyl-CoA N-acyltransferases (Nat)"/>
    <property type="match status" value="1"/>
</dbReference>
<keyword evidence="1" id="KW-0808">Transferase</keyword>
<dbReference type="RefSeq" id="WP_246238329.1">
    <property type="nucleotide sequence ID" value="NZ_BAAABN010000006.1"/>
</dbReference>
<name>A0A5M3VN59_9ACTN</name>
<evidence type="ECO:0000256" key="2">
    <source>
        <dbReference type="ARBA" id="ARBA00023315"/>
    </source>
</evidence>
<accession>A0A5M3VN59</accession>
<keyword evidence="2" id="KW-0012">Acyltransferase</keyword>
<organism evidence="4 5">
    <name type="scientific">Acrocarpospora corrugata</name>
    <dbReference type="NCBI Taxonomy" id="35763"/>
    <lineage>
        <taxon>Bacteria</taxon>
        <taxon>Bacillati</taxon>
        <taxon>Actinomycetota</taxon>
        <taxon>Actinomycetes</taxon>
        <taxon>Streptosporangiales</taxon>
        <taxon>Streptosporangiaceae</taxon>
        <taxon>Acrocarpospora</taxon>
    </lineage>
</organism>
<gene>
    <name evidence="4" type="ORF">Acor_01470</name>
</gene>
<dbReference type="InterPro" id="IPR050832">
    <property type="entry name" value="Bact_Acetyltransf"/>
</dbReference>
<proteinExistence type="predicted"/>
<dbReference type="InterPro" id="IPR016181">
    <property type="entry name" value="Acyl_CoA_acyltransferase"/>
</dbReference>
<dbReference type="Proteomes" id="UP000334990">
    <property type="component" value="Unassembled WGS sequence"/>
</dbReference>
<dbReference type="AlphaFoldDB" id="A0A5M3VN59"/>
<dbReference type="InterPro" id="IPR000182">
    <property type="entry name" value="GNAT_dom"/>
</dbReference>
<keyword evidence="5" id="KW-1185">Reference proteome</keyword>
<feature type="domain" description="N-acetyltransferase" evidence="3">
    <location>
        <begin position="5"/>
        <end position="165"/>
    </location>
</feature>
<evidence type="ECO:0000256" key="1">
    <source>
        <dbReference type="ARBA" id="ARBA00022679"/>
    </source>
</evidence>
<dbReference type="GO" id="GO:0016747">
    <property type="term" value="F:acyltransferase activity, transferring groups other than amino-acyl groups"/>
    <property type="evidence" value="ECO:0007669"/>
    <property type="project" value="InterPro"/>
</dbReference>
<evidence type="ECO:0000313" key="5">
    <source>
        <dbReference type="Proteomes" id="UP000334990"/>
    </source>
</evidence>
<sequence>MLSDFMIRRAGASDGEAVGEIHAESWTVAYESFFAPEFFARAVAQRRGKWHAVLAAGEDTVLLASKDGRPLAFAYFGGSPSRPGAAEIFGFYNHPAGWGTGVAVALMAATIPALREDGFRHAHLWTLRDTPQARRFYAKTGFTESGEHRRHDFGDGVLVDQVEYEATF</sequence>
<evidence type="ECO:0000259" key="3">
    <source>
        <dbReference type="PROSITE" id="PS51186"/>
    </source>
</evidence>
<comment type="caution">
    <text evidence="4">The sequence shown here is derived from an EMBL/GenBank/DDBJ whole genome shotgun (WGS) entry which is preliminary data.</text>
</comment>
<dbReference type="PROSITE" id="PS51186">
    <property type="entry name" value="GNAT"/>
    <property type="match status" value="1"/>
</dbReference>
<evidence type="ECO:0000313" key="4">
    <source>
        <dbReference type="EMBL" id="GER98085.1"/>
    </source>
</evidence>
<dbReference type="EMBL" id="BLAD01000035">
    <property type="protein sequence ID" value="GER98085.1"/>
    <property type="molecule type" value="Genomic_DNA"/>
</dbReference>
<dbReference type="Pfam" id="PF00583">
    <property type="entry name" value="Acetyltransf_1"/>
    <property type="match status" value="1"/>
</dbReference>
<dbReference type="Gene3D" id="3.40.630.30">
    <property type="match status" value="1"/>
</dbReference>
<reference evidence="4 5" key="1">
    <citation type="submission" date="2019-10" db="EMBL/GenBank/DDBJ databases">
        <title>Whole genome shotgun sequence of Acrocarpospora corrugata NBRC 13972.</title>
        <authorList>
            <person name="Ichikawa N."/>
            <person name="Kimura A."/>
            <person name="Kitahashi Y."/>
            <person name="Komaki H."/>
            <person name="Oguchi A."/>
        </authorList>
    </citation>
    <scope>NUCLEOTIDE SEQUENCE [LARGE SCALE GENOMIC DNA]</scope>
    <source>
        <strain evidence="4 5">NBRC 13972</strain>
    </source>
</reference>